<dbReference type="AlphaFoldDB" id="A0A376B2G2"/>
<keyword evidence="3" id="KW-1185">Reference proteome</keyword>
<evidence type="ECO:0000313" key="2">
    <source>
        <dbReference type="EMBL" id="SSD58674.1"/>
    </source>
</evidence>
<protein>
    <recommendedName>
        <fullName evidence="1">Beta-lactamase-related domain-containing protein</fullName>
    </recommendedName>
</protein>
<dbReference type="OrthoDB" id="428260at2759"/>
<proteinExistence type="predicted"/>
<evidence type="ECO:0000259" key="1">
    <source>
        <dbReference type="Pfam" id="PF00144"/>
    </source>
</evidence>
<dbReference type="SUPFAM" id="SSF56601">
    <property type="entry name" value="beta-lactamase/transpeptidase-like"/>
    <property type="match status" value="1"/>
</dbReference>
<dbReference type="PANTHER" id="PTHR43283">
    <property type="entry name" value="BETA-LACTAMASE-RELATED"/>
    <property type="match status" value="1"/>
</dbReference>
<accession>A0A376B2G2</accession>
<sequence>MPTLLFQNDTQNRLDSILYKYTHDSDSSKNIPGIVAGIANDKSILYLGSSGVRNINAKPTSKSEIDDNKCTTDTLFLLFSTTKAFTITALFQLIERGKCKLDDELVKYLPELKLKKVIKSIDSTTGAMELEDVIKQPTIKNLVTHTAGFAYAFFNEKYKSIQDNTGRGNILGAKYEEFDVPYANQPGSKWEYGSNIDFLGEIVSRVSGVDLEEYLKENIFKPLGMNSTKFTRDESDNEKLSWLHIRDNNNNTGFATDLNFTPLKPEFKCGGHGCFGTVEDYLKFLQMFLNKGVSPITGETILKESTINENAFKNQLNNLGEGDIKVISLPGVQPIISNDVNFYPNVLKTWSDFFMINEEELETGRSAGSCMWTGLANLFYFIDYKKKLVGYWAESVFPFFDHASVNGFAEFETEAFKSFT</sequence>
<dbReference type="VEuPathDB" id="FungiDB:SCODWIG_00435"/>
<dbReference type="Gene3D" id="3.40.710.10">
    <property type="entry name" value="DD-peptidase/beta-lactamase superfamily"/>
    <property type="match status" value="1"/>
</dbReference>
<dbReference type="Proteomes" id="UP000262825">
    <property type="component" value="Unassembled WGS sequence"/>
</dbReference>
<evidence type="ECO:0000313" key="3">
    <source>
        <dbReference type="Proteomes" id="UP000262825"/>
    </source>
</evidence>
<dbReference type="Pfam" id="PF00144">
    <property type="entry name" value="Beta-lactamase"/>
    <property type="match status" value="1"/>
</dbReference>
<feature type="domain" description="Beta-lactamase-related" evidence="1">
    <location>
        <begin position="28"/>
        <end position="290"/>
    </location>
</feature>
<dbReference type="EMBL" id="UFAJ01000035">
    <property type="protein sequence ID" value="SSD58674.1"/>
    <property type="molecule type" value="Genomic_DNA"/>
</dbReference>
<dbReference type="PANTHER" id="PTHR43283:SF3">
    <property type="entry name" value="BETA-LACTAMASE FAMILY PROTEIN (AFU_ORTHOLOGUE AFUA_5G07500)"/>
    <property type="match status" value="1"/>
</dbReference>
<gene>
    <name evidence="2" type="ORF">SCODWIG_00435</name>
</gene>
<organism evidence="2 3">
    <name type="scientific">Saccharomycodes ludwigii</name>
    <dbReference type="NCBI Taxonomy" id="36035"/>
    <lineage>
        <taxon>Eukaryota</taxon>
        <taxon>Fungi</taxon>
        <taxon>Dikarya</taxon>
        <taxon>Ascomycota</taxon>
        <taxon>Saccharomycotina</taxon>
        <taxon>Saccharomycetes</taxon>
        <taxon>Saccharomycodales</taxon>
        <taxon>Saccharomycodaceae</taxon>
        <taxon>Saccharomycodes</taxon>
    </lineage>
</organism>
<dbReference type="InterPro" id="IPR050789">
    <property type="entry name" value="Diverse_Enzym_Activities"/>
</dbReference>
<dbReference type="InterPro" id="IPR001466">
    <property type="entry name" value="Beta-lactam-related"/>
</dbReference>
<name>A0A376B2G2_9ASCO</name>
<dbReference type="InterPro" id="IPR012338">
    <property type="entry name" value="Beta-lactam/transpept-like"/>
</dbReference>
<reference evidence="3" key="1">
    <citation type="submission" date="2018-06" db="EMBL/GenBank/DDBJ databases">
        <authorList>
            <person name="Guldener U."/>
        </authorList>
    </citation>
    <scope>NUCLEOTIDE SEQUENCE [LARGE SCALE GENOMIC DNA]</scope>
    <source>
        <strain evidence="3">UTAD17</strain>
    </source>
</reference>